<dbReference type="CDD" id="cd00067">
    <property type="entry name" value="GAL4"/>
    <property type="match status" value="1"/>
</dbReference>
<keyword evidence="7" id="KW-1185">Reference proteome</keyword>
<name>A0AAN6UYU0_9PEZI</name>
<dbReference type="EMBL" id="MU853610">
    <property type="protein sequence ID" value="KAK4141524.1"/>
    <property type="molecule type" value="Genomic_DNA"/>
</dbReference>
<dbReference type="InterPro" id="IPR036864">
    <property type="entry name" value="Zn2-C6_fun-type_DNA-bd_sf"/>
</dbReference>
<organism evidence="6 7">
    <name type="scientific">Dichotomopilus funicola</name>
    <dbReference type="NCBI Taxonomy" id="1934379"/>
    <lineage>
        <taxon>Eukaryota</taxon>
        <taxon>Fungi</taxon>
        <taxon>Dikarya</taxon>
        <taxon>Ascomycota</taxon>
        <taxon>Pezizomycotina</taxon>
        <taxon>Sordariomycetes</taxon>
        <taxon>Sordariomycetidae</taxon>
        <taxon>Sordariales</taxon>
        <taxon>Chaetomiaceae</taxon>
        <taxon>Dichotomopilus</taxon>
    </lineage>
</organism>
<dbReference type="PRINTS" id="PR00755">
    <property type="entry name" value="AFLATOXINBRP"/>
</dbReference>
<dbReference type="AlphaFoldDB" id="A0AAN6UYU0"/>
<evidence type="ECO:0000259" key="5">
    <source>
        <dbReference type="PROSITE" id="PS50048"/>
    </source>
</evidence>
<dbReference type="Proteomes" id="UP001302676">
    <property type="component" value="Unassembled WGS sequence"/>
</dbReference>
<dbReference type="PANTHER" id="PTHR31069">
    <property type="entry name" value="OLEATE-ACTIVATED TRANSCRIPTION FACTOR 1-RELATED"/>
    <property type="match status" value="1"/>
</dbReference>
<dbReference type="InterPro" id="IPR001138">
    <property type="entry name" value="Zn2Cys6_DnaBD"/>
</dbReference>
<evidence type="ECO:0000256" key="3">
    <source>
        <dbReference type="ARBA" id="ARBA00023163"/>
    </source>
</evidence>
<dbReference type="SUPFAM" id="SSF57701">
    <property type="entry name" value="Zn2/Cys6 DNA-binding domain"/>
    <property type="match status" value="1"/>
</dbReference>
<reference evidence="6" key="2">
    <citation type="submission" date="2023-05" db="EMBL/GenBank/DDBJ databases">
        <authorList>
            <consortium name="Lawrence Berkeley National Laboratory"/>
            <person name="Steindorff A."/>
            <person name="Hensen N."/>
            <person name="Bonometti L."/>
            <person name="Westerberg I."/>
            <person name="Brannstrom I.O."/>
            <person name="Guillou S."/>
            <person name="Cros-Aarteil S."/>
            <person name="Calhoun S."/>
            <person name="Haridas S."/>
            <person name="Kuo A."/>
            <person name="Mondo S."/>
            <person name="Pangilinan J."/>
            <person name="Riley R."/>
            <person name="Labutti K."/>
            <person name="Andreopoulos B."/>
            <person name="Lipzen A."/>
            <person name="Chen C."/>
            <person name="Yanf M."/>
            <person name="Daum C."/>
            <person name="Ng V."/>
            <person name="Clum A."/>
            <person name="Ohm R."/>
            <person name="Martin F."/>
            <person name="Silar P."/>
            <person name="Natvig D."/>
            <person name="Lalanne C."/>
            <person name="Gautier V."/>
            <person name="Ament-Velasquez S.L."/>
            <person name="Kruys A."/>
            <person name="Hutchinson M.I."/>
            <person name="Powell A.J."/>
            <person name="Barry K."/>
            <person name="Miller A.N."/>
            <person name="Grigoriev I.V."/>
            <person name="Debuchy R."/>
            <person name="Gladieux P."/>
            <person name="Thoren M.H."/>
            <person name="Johannesson H."/>
        </authorList>
    </citation>
    <scope>NUCLEOTIDE SEQUENCE</scope>
    <source>
        <strain evidence="6">CBS 141.50</strain>
    </source>
</reference>
<dbReference type="RefSeq" id="XP_062634895.1">
    <property type="nucleotide sequence ID" value="XM_062781556.1"/>
</dbReference>
<evidence type="ECO:0000313" key="6">
    <source>
        <dbReference type="EMBL" id="KAK4141524.1"/>
    </source>
</evidence>
<evidence type="ECO:0000256" key="4">
    <source>
        <dbReference type="ARBA" id="ARBA00023242"/>
    </source>
</evidence>
<dbReference type="PANTHER" id="PTHR31069:SF31">
    <property type="entry name" value="MONODICTYPHENONE CLUSTER TRANSCRIPTION FACTOR-RELATED"/>
    <property type="match status" value="1"/>
</dbReference>
<dbReference type="GO" id="GO:0008270">
    <property type="term" value="F:zinc ion binding"/>
    <property type="evidence" value="ECO:0007669"/>
    <property type="project" value="InterPro"/>
</dbReference>
<dbReference type="PROSITE" id="PS00463">
    <property type="entry name" value="ZN2_CY6_FUNGAL_1"/>
    <property type="match status" value="1"/>
</dbReference>
<protein>
    <recommendedName>
        <fullName evidence="5">Zn(2)-C6 fungal-type domain-containing protein</fullName>
    </recommendedName>
</protein>
<keyword evidence="1" id="KW-0805">Transcription regulation</keyword>
<dbReference type="Gene3D" id="4.10.240.10">
    <property type="entry name" value="Zn(2)-C6 fungal-type DNA-binding domain"/>
    <property type="match status" value="1"/>
</dbReference>
<dbReference type="Pfam" id="PF00172">
    <property type="entry name" value="Zn_clus"/>
    <property type="match status" value="1"/>
</dbReference>
<comment type="caution">
    <text evidence="6">The sequence shown here is derived from an EMBL/GenBank/DDBJ whole genome shotgun (WGS) entry which is preliminary data.</text>
</comment>
<evidence type="ECO:0000313" key="7">
    <source>
        <dbReference type="Proteomes" id="UP001302676"/>
    </source>
</evidence>
<reference evidence="6" key="1">
    <citation type="journal article" date="2023" name="Mol. Phylogenet. Evol.">
        <title>Genome-scale phylogeny and comparative genomics of the fungal order Sordariales.</title>
        <authorList>
            <person name="Hensen N."/>
            <person name="Bonometti L."/>
            <person name="Westerberg I."/>
            <person name="Brannstrom I.O."/>
            <person name="Guillou S."/>
            <person name="Cros-Aarteil S."/>
            <person name="Calhoun S."/>
            <person name="Haridas S."/>
            <person name="Kuo A."/>
            <person name="Mondo S."/>
            <person name="Pangilinan J."/>
            <person name="Riley R."/>
            <person name="LaButti K."/>
            <person name="Andreopoulos B."/>
            <person name="Lipzen A."/>
            <person name="Chen C."/>
            <person name="Yan M."/>
            <person name="Daum C."/>
            <person name="Ng V."/>
            <person name="Clum A."/>
            <person name="Steindorff A."/>
            <person name="Ohm R.A."/>
            <person name="Martin F."/>
            <person name="Silar P."/>
            <person name="Natvig D.O."/>
            <person name="Lalanne C."/>
            <person name="Gautier V."/>
            <person name="Ament-Velasquez S.L."/>
            <person name="Kruys A."/>
            <person name="Hutchinson M.I."/>
            <person name="Powell A.J."/>
            <person name="Barry K."/>
            <person name="Miller A.N."/>
            <person name="Grigoriev I.V."/>
            <person name="Debuchy R."/>
            <person name="Gladieux P."/>
            <person name="Hiltunen Thoren M."/>
            <person name="Johannesson H."/>
        </authorList>
    </citation>
    <scope>NUCLEOTIDE SEQUENCE</scope>
    <source>
        <strain evidence="6">CBS 141.50</strain>
    </source>
</reference>
<dbReference type="SMART" id="SM00066">
    <property type="entry name" value="GAL4"/>
    <property type="match status" value="1"/>
</dbReference>
<keyword evidence="2" id="KW-0238">DNA-binding</keyword>
<keyword evidence="4" id="KW-0539">Nucleus</keyword>
<gene>
    <name evidence="6" type="ORF">C8A04DRAFT_30894</name>
</gene>
<feature type="domain" description="Zn(2)-C6 fungal-type" evidence="5">
    <location>
        <begin position="24"/>
        <end position="54"/>
    </location>
</feature>
<keyword evidence="3" id="KW-0804">Transcription</keyword>
<dbReference type="PROSITE" id="PS50048">
    <property type="entry name" value="ZN2_CY6_FUNGAL_2"/>
    <property type="match status" value="1"/>
</dbReference>
<dbReference type="GO" id="GO:0000981">
    <property type="term" value="F:DNA-binding transcription factor activity, RNA polymerase II-specific"/>
    <property type="evidence" value="ECO:0007669"/>
    <property type="project" value="InterPro"/>
</dbReference>
<dbReference type="InterPro" id="IPR050675">
    <property type="entry name" value="OAF3"/>
</dbReference>
<dbReference type="GeneID" id="87818169"/>
<evidence type="ECO:0000256" key="1">
    <source>
        <dbReference type="ARBA" id="ARBA00023015"/>
    </source>
</evidence>
<evidence type="ECO:0000256" key="2">
    <source>
        <dbReference type="ARBA" id="ARBA00023125"/>
    </source>
</evidence>
<proteinExistence type="predicted"/>
<dbReference type="GO" id="GO:0003677">
    <property type="term" value="F:DNA binding"/>
    <property type="evidence" value="ECO:0007669"/>
    <property type="project" value="UniProtKB-KW"/>
</dbReference>
<accession>A0AAN6UYU0</accession>
<sequence>MAPTISEHPHTPVNLHNARKLRDSCTDCANSKVKCSKEKPTCARCARREVTCTYSVSRRSGRTASQILKAARLEKDDLAVNRRYPPKASSYIPGLSETFFLRGIPSDPCG</sequence>